<protein>
    <submittedName>
        <fullName evidence="3">Uncharacterized protein</fullName>
    </submittedName>
</protein>
<keyword evidence="2" id="KW-0472">Membrane</keyword>
<dbReference type="AlphaFoldDB" id="A0A0G0UE61"/>
<reference evidence="3 4" key="1">
    <citation type="journal article" date="2015" name="Nature">
        <title>rRNA introns, odd ribosomes, and small enigmatic genomes across a large radiation of phyla.</title>
        <authorList>
            <person name="Brown C.T."/>
            <person name="Hug L.A."/>
            <person name="Thomas B.C."/>
            <person name="Sharon I."/>
            <person name="Castelle C.J."/>
            <person name="Singh A."/>
            <person name="Wilkins M.J."/>
            <person name="Williams K.H."/>
            <person name="Banfield J.F."/>
        </authorList>
    </citation>
    <scope>NUCLEOTIDE SEQUENCE [LARGE SCALE GENOMIC DNA]</scope>
</reference>
<name>A0A0G0UE61_9BACT</name>
<proteinExistence type="predicted"/>
<accession>A0A0G0UE61</accession>
<evidence type="ECO:0000313" key="4">
    <source>
        <dbReference type="Proteomes" id="UP000034616"/>
    </source>
</evidence>
<sequence>MAIESKMRRPSFPSFDRGDGSSKRRIWMIILFIFILIVIGIGAWIFLLEKGIEEKNIFTGDTSSESQYQAVFLDNGQVYFGHIVYKNEDFYRLSNVYYLQFRQNPQSGDSNSVSDSDFSLIKLGNEIHAPKDYMDINKEHILFMEDLKDDSKITQAIAAYLQKKDRE</sequence>
<keyword evidence="2" id="KW-0812">Transmembrane</keyword>
<keyword evidence="2" id="KW-1133">Transmembrane helix</keyword>
<organism evidence="3 4">
    <name type="scientific">Candidatus Uhrbacteria bacterium GW2011_GWC2_41_11</name>
    <dbReference type="NCBI Taxonomy" id="1618985"/>
    <lineage>
        <taxon>Bacteria</taxon>
        <taxon>Candidatus Uhriibacteriota</taxon>
    </lineage>
</organism>
<dbReference type="PATRIC" id="fig|1618985.3.peg.364"/>
<gene>
    <name evidence="3" type="ORF">UU35_C0004G0002</name>
</gene>
<feature type="region of interest" description="Disordered" evidence="1">
    <location>
        <begin position="1"/>
        <end position="20"/>
    </location>
</feature>
<evidence type="ECO:0000256" key="2">
    <source>
        <dbReference type="SAM" id="Phobius"/>
    </source>
</evidence>
<dbReference type="Proteomes" id="UP000034616">
    <property type="component" value="Unassembled WGS sequence"/>
</dbReference>
<evidence type="ECO:0000313" key="3">
    <source>
        <dbReference type="EMBL" id="KKR87229.1"/>
    </source>
</evidence>
<comment type="caution">
    <text evidence="3">The sequence shown here is derived from an EMBL/GenBank/DDBJ whole genome shotgun (WGS) entry which is preliminary data.</text>
</comment>
<feature type="transmembrane region" description="Helical" evidence="2">
    <location>
        <begin position="26"/>
        <end position="47"/>
    </location>
</feature>
<evidence type="ECO:0000256" key="1">
    <source>
        <dbReference type="SAM" id="MobiDB-lite"/>
    </source>
</evidence>
<dbReference type="EMBL" id="LCAH01000004">
    <property type="protein sequence ID" value="KKR87229.1"/>
    <property type="molecule type" value="Genomic_DNA"/>
</dbReference>